<dbReference type="EMBL" id="CAJPEV010000414">
    <property type="protein sequence ID" value="CAG0885031.1"/>
    <property type="molecule type" value="Genomic_DNA"/>
</dbReference>
<dbReference type="InterPro" id="IPR036249">
    <property type="entry name" value="Thioredoxin-like_sf"/>
</dbReference>
<evidence type="ECO:0000256" key="1">
    <source>
        <dbReference type="ARBA" id="ARBA00009686"/>
    </source>
</evidence>
<organism evidence="4">
    <name type="scientific">Darwinula stevensoni</name>
    <dbReference type="NCBI Taxonomy" id="69355"/>
    <lineage>
        <taxon>Eukaryota</taxon>
        <taxon>Metazoa</taxon>
        <taxon>Ecdysozoa</taxon>
        <taxon>Arthropoda</taxon>
        <taxon>Crustacea</taxon>
        <taxon>Oligostraca</taxon>
        <taxon>Ostracoda</taxon>
        <taxon>Podocopa</taxon>
        <taxon>Podocopida</taxon>
        <taxon>Darwinulocopina</taxon>
        <taxon>Darwinuloidea</taxon>
        <taxon>Darwinulidae</taxon>
        <taxon>Darwinula</taxon>
    </lineage>
</organism>
<accession>A0A7R9A0Q3</accession>
<dbReference type="PANTHER" id="PTHR45809:SF3">
    <property type="entry name" value="VIRAL IAP-ASSOCIATED FACTOR HOMOLOG"/>
    <property type="match status" value="1"/>
</dbReference>
<reference evidence="4" key="1">
    <citation type="submission" date="2020-11" db="EMBL/GenBank/DDBJ databases">
        <authorList>
            <person name="Tran Van P."/>
        </authorList>
    </citation>
    <scope>NUCLEOTIDE SEQUENCE</scope>
</reference>
<dbReference type="CDD" id="cd02988">
    <property type="entry name" value="Phd_like_VIAF"/>
    <property type="match status" value="1"/>
</dbReference>
<comment type="similarity">
    <text evidence="1">Belongs to the phosducin family.</text>
</comment>
<dbReference type="InterPro" id="IPR024253">
    <property type="entry name" value="Phosducin_thioredoxin-like_dom"/>
</dbReference>
<gene>
    <name evidence="4" type="ORF">DSTB1V02_LOCUS3277</name>
</gene>
<dbReference type="EMBL" id="LR899931">
    <property type="protein sequence ID" value="CAD7243353.1"/>
    <property type="molecule type" value="Genomic_DNA"/>
</dbReference>
<proteinExistence type="inferred from homology"/>
<dbReference type="GO" id="GO:0006457">
    <property type="term" value="P:protein folding"/>
    <property type="evidence" value="ECO:0007669"/>
    <property type="project" value="TreeGrafter"/>
</dbReference>
<protein>
    <recommendedName>
        <fullName evidence="3">Phosducin domain-containing protein</fullName>
    </recommendedName>
</protein>
<dbReference type="GO" id="GO:0005737">
    <property type="term" value="C:cytoplasm"/>
    <property type="evidence" value="ECO:0007669"/>
    <property type="project" value="TreeGrafter"/>
</dbReference>
<keyword evidence="5" id="KW-1185">Reference proteome</keyword>
<evidence type="ECO:0000259" key="3">
    <source>
        <dbReference type="Pfam" id="PF02114"/>
    </source>
</evidence>
<name>A0A7R9A0Q3_9CRUS</name>
<sequence>MSEDTEWNDILRAKGIIPPKPKEKEVTEEDLVQLVETTIQQKSKGNEKKAPEEMTMEELEEALEEDEESERAFLAYRAQRVAELKELTQRNKFGEVKEISAVDYVDEVNKAGEGIWVILHLYRQGIPECALINQHLAVLAQKFPETKFLKSIASTCIPNYPDKNLPTLFIYFEGQMKKKFIGPDQLHGTKLTIDELEWMLGKVGAVKTEIEEDPRPKIKDALSQALGANLQGASSDEDDW</sequence>
<dbReference type="InterPro" id="IPR051498">
    <property type="entry name" value="Phosducin-like_chap/apop_reg"/>
</dbReference>
<dbReference type="AlphaFoldDB" id="A0A7R9A0Q3"/>
<evidence type="ECO:0000313" key="4">
    <source>
        <dbReference type="EMBL" id="CAD7243353.1"/>
    </source>
</evidence>
<dbReference type="Pfam" id="PF02114">
    <property type="entry name" value="Phosducin"/>
    <property type="match status" value="1"/>
</dbReference>
<evidence type="ECO:0000256" key="2">
    <source>
        <dbReference type="SAM" id="MobiDB-lite"/>
    </source>
</evidence>
<dbReference type="Gene3D" id="3.40.30.10">
    <property type="entry name" value="Glutaredoxin"/>
    <property type="match status" value="1"/>
</dbReference>
<evidence type="ECO:0000313" key="5">
    <source>
        <dbReference type="Proteomes" id="UP000677054"/>
    </source>
</evidence>
<dbReference type="PANTHER" id="PTHR45809">
    <property type="entry name" value="VIRAL IAP-ASSOCIATED FACTOR HOMOLOG"/>
    <property type="match status" value="1"/>
</dbReference>
<dbReference type="Proteomes" id="UP000677054">
    <property type="component" value="Unassembled WGS sequence"/>
</dbReference>
<feature type="region of interest" description="Disordered" evidence="2">
    <location>
        <begin position="38"/>
        <end position="58"/>
    </location>
</feature>
<feature type="domain" description="Phosducin" evidence="3">
    <location>
        <begin position="34"/>
        <end position="203"/>
    </location>
</feature>
<dbReference type="OrthoDB" id="45518at2759"/>
<dbReference type="SUPFAM" id="SSF52833">
    <property type="entry name" value="Thioredoxin-like"/>
    <property type="match status" value="1"/>
</dbReference>